<comment type="cofactor">
    <cofactor evidence="1 11">
        <name>pyridoxal 5'-phosphate</name>
        <dbReference type="ChEBI" id="CHEBI:597326"/>
    </cofactor>
</comment>
<reference evidence="13 14" key="1">
    <citation type="submission" date="2016-10" db="EMBL/GenBank/DDBJ databases">
        <authorList>
            <person name="de Groot N.N."/>
        </authorList>
    </citation>
    <scope>NUCLEOTIDE SEQUENCE [LARGE SCALE GENOMIC DNA]</scope>
    <source>
        <strain evidence="13 14">GAS232</strain>
    </source>
</reference>
<comment type="similarity">
    <text evidence="3">Belongs to the class-V pyridoxal-phosphate-dependent aminotransferase family. NifS/IscS subfamily.</text>
</comment>
<dbReference type="InterPro" id="IPR000192">
    <property type="entry name" value="Aminotrans_V_dom"/>
</dbReference>
<evidence type="ECO:0000256" key="11">
    <source>
        <dbReference type="RuleBase" id="RU004504"/>
    </source>
</evidence>
<comment type="catalytic activity">
    <reaction evidence="10">
        <text>(sulfur carrier)-H + L-cysteine = (sulfur carrier)-SH + L-alanine</text>
        <dbReference type="Rhea" id="RHEA:43892"/>
        <dbReference type="Rhea" id="RHEA-COMP:14737"/>
        <dbReference type="Rhea" id="RHEA-COMP:14739"/>
        <dbReference type="ChEBI" id="CHEBI:29917"/>
        <dbReference type="ChEBI" id="CHEBI:35235"/>
        <dbReference type="ChEBI" id="CHEBI:57972"/>
        <dbReference type="ChEBI" id="CHEBI:64428"/>
        <dbReference type="EC" id="2.8.1.7"/>
    </reaction>
</comment>
<keyword evidence="5" id="KW-0808">Transferase</keyword>
<dbReference type="Proteomes" id="UP000182427">
    <property type="component" value="Chromosome I"/>
</dbReference>
<dbReference type="FunFam" id="3.40.640.10:FF:000084">
    <property type="entry name" value="IscS-like cysteine desulfurase"/>
    <property type="match status" value="1"/>
</dbReference>
<dbReference type="Gene3D" id="3.90.1150.10">
    <property type="entry name" value="Aspartate Aminotransferase, domain 1"/>
    <property type="match status" value="1"/>
</dbReference>
<dbReference type="InterPro" id="IPR015424">
    <property type="entry name" value="PyrdxlP-dep_Trfase"/>
</dbReference>
<evidence type="ECO:0000256" key="6">
    <source>
        <dbReference type="ARBA" id="ARBA00022723"/>
    </source>
</evidence>
<dbReference type="EC" id="2.8.1.7" evidence="4"/>
<dbReference type="RefSeq" id="WP_083343510.1">
    <property type="nucleotide sequence ID" value="NZ_LT629690.1"/>
</dbReference>
<evidence type="ECO:0000313" key="13">
    <source>
        <dbReference type="EMBL" id="SDE70599.1"/>
    </source>
</evidence>
<feature type="domain" description="Aminotransferase class V" evidence="12">
    <location>
        <begin position="4"/>
        <end position="360"/>
    </location>
</feature>
<keyword evidence="7" id="KW-0663">Pyridoxal phosphate</keyword>
<protein>
    <recommendedName>
        <fullName evidence="4">cysteine desulfurase</fullName>
        <ecNumber evidence="4">2.8.1.7</ecNumber>
    </recommendedName>
</protein>
<dbReference type="Pfam" id="PF00266">
    <property type="entry name" value="Aminotran_5"/>
    <property type="match status" value="1"/>
</dbReference>
<evidence type="ECO:0000256" key="5">
    <source>
        <dbReference type="ARBA" id="ARBA00022679"/>
    </source>
</evidence>
<dbReference type="PANTHER" id="PTHR11601">
    <property type="entry name" value="CYSTEINE DESULFURYLASE FAMILY MEMBER"/>
    <property type="match status" value="1"/>
</dbReference>
<evidence type="ECO:0000256" key="4">
    <source>
        <dbReference type="ARBA" id="ARBA00012239"/>
    </source>
</evidence>
<proteinExistence type="inferred from homology"/>
<evidence type="ECO:0000256" key="10">
    <source>
        <dbReference type="ARBA" id="ARBA00050776"/>
    </source>
</evidence>
<dbReference type="GO" id="GO:0046872">
    <property type="term" value="F:metal ion binding"/>
    <property type="evidence" value="ECO:0007669"/>
    <property type="project" value="UniProtKB-KW"/>
</dbReference>
<name>A0A1G7F3X2_9BACT</name>
<dbReference type="EMBL" id="LT629690">
    <property type="protein sequence ID" value="SDE70599.1"/>
    <property type="molecule type" value="Genomic_DNA"/>
</dbReference>
<dbReference type="PROSITE" id="PS00595">
    <property type="entry name" value="AA_TRANSFER_CLASS_5"/>
    <property type="match status" value="1"/>
</dbReference>
<evidence type="ECO:0000256" key="2">
    <source>
        <dbReference type="ARBA" id="ARBA00003120"/>
    </source>
</evidence>
<dbReference type="GO" id="GO:0051536">
    <property type="term" value="F:iron-sulfur cluster binding"/>
    <property type="evidence" value="ECO:0007669"/>
    <property type="project" value="UniProtKB-KW"/>
</dbReference>
<dbReference type="PIRSF" id="PIRSF005572">
    <property type="entry name" value="NifS"/>
    <property type="match status" value="1"/>
</dbReference>
<dbReference type="Gene3D" id="1.10.260.50">
    <property type="match status" value="1"/>
</dbReference>
<gene>
    <name evidence="13" type="ORF">SAMN05444167_0206</name>
</gene>
<dbReference type="InterPro" id="IPR020578">
    <property type="entry name" value="Aminotrans_V_PyrdxlP_BS"/>
</dbReference>
<organism evidence="13 14">
    <name type="scientific">Terriglobus roseus</name>
    <dbReference type="NCBI Taxonomy" id="392734"/>
    <lineage>
        <taxon>Bacteria</taxon>
        <taxon>Pseudomonadati</taxon>
        <taxon>Acidobacteriota</taxon>
        <taxon>Terriglobia</taxon>
        <taxon>Terriglobales</taxon>
        <taxon>Acidobacteriaceae</taxon>
        <taxon>Terriglobus</taxon>
    </lineage>
</organism>
<dbReference type="AlphaFoldDB" id="A0A1G7F3X2"/>
<accession>A0A1G7F3X2</accession>
<evidence type="ECO:0000256" key="3">
    <source>
        <dbReference type="ARBA" id="ARBA00006490"/>
    </source>
</evidence>
<comment type="function">
    <text evidence="2">Catalyzes the removal of elemental sulfur atoms from cysteine to produce alanine. Seems to participate in the biosynthesis of the nitrogenase metalloclusters by providing the inorganic sulfur required for the Fe-S core formation.</text>
</comment>
<evidence type="ECO:0000256" key="8">
    <source>
        <dbReference type="ARBA" id="ARBA00023004"/>
    </source>
</evidence>
<evidence type="ECO:0000259" key="12">
    <source>
        <dbReference type="Pfam" id="PF00266"/>
    </source>
</evidence>
<keyword evidence="6" id="KW-0479">Metal-binding</keyword>
<evidence type="ECO:0000256" key="1">
    <source>
        <dbReference type="ARBA" id="ARBA00001933"/>
    </source>
</evidence>
<evidence type="ECO:0000256" key="7">
    <source>
        <dbReference type="ARBA" id="ARBA00022898"/>
    </source>
</evidence>
<dbReference type="SUPFAM" id="SSF53383">
    <property type="entry name" value="PLP-dependent transferases"/>
    <property type="match status" value="1"/>
</dbReference>
<dbReference type="InterPro" id="IPR015421">
    <property type="entry name" value="PyrdxlP-dep_Trfase_major"/>
</dbReference>
<evidence type="ECO:0000256" key="9">
    <source>
        <dbReference type="ARBA" id="ARBA00023014"/>
    </source>
</evidence>
<evidence type="ECO:0000313" key="14">
    <source>
        <dbReference type="Proteomes" id="UP000182427"/>
    </source>
</evidence>
<dbReference type="PANTHER" id="PTHR11601:SF34">
    <property type="entry name" value="CYSTEINE DESULFURASE"/>
    <property type="match status" value="1"/>
</dbReference>
<keyword evidence="8" id="KW-0408">Iron</keyword>
<dbReference type="InterPro" id="IPR016454">
    <property type="entry name" value="Cysteine_dSase"/>
</dbReference>
<keyword evidence="9" id="KW-0411">Iron-sulfur</keyword>
<dbReference type="OrthoDB" id="9808002at2"/>
<keyword evidence="14" id="KW-1185">Reference proteome</keyword>
<dbReference type="GO" id="GO:0031071">
    <property type="term" value="F:cysteine desulfurase activity"/>
    <property type="evidence" value="ECO:0007669"/>
    <property type="project" value="UniProtKB-EC"/>
</dbReference>
<dbReference type="Gene3D" id="3.40.640.10">
    <property type="entry name" value="Type I PLP-dependent aspartate aminotransferase-like (Major domain)"/>
    <property type="match status" value="1"/>
</dbReference>
<dbReference type="InterPro" id="IPR015422">
    <property type="entry name" value="PyrdxlP-dep_Trfase_small"/>
</dbReference>
<sequence>MSRIYLDANATTPVLSDVLHAMEPHWNARFGNASAVHAFGRDARDAVDAARDQVAALIGGKPSEVTFTSGGTESDNLALFGVLNAGDHLVVSAIEHDAVLHAADAIEKQGVAVTRVLPDSEGVIQPEAIAAAMQPNTRLVTVMLANNETGVIQPIAKIGKIAHKHEALLHTDAVQAAGKIPVHVDYLRCDLLSLSAHKMHAPQGVGALWVRKGVTLRPMLHGGTHERRRRAGTENVPGIVGFGAAAALASEWLASEDPQQLQQRRDRLQTALLDLGEATVNSCNAERVPNTLSIRFAGVNAEELVIAMDLQGLAISGGSACQSGAIEPSHVLRAMGLNDEQAHTSVRFSLSRLTTDEEVDLAIAITSAAVRRLRSL</sequence>